<protein>
    <submittedName>
        <fullName evidence="2">Receptor-like protein kinase</fullName>
    </submittedName>
</protein>
<keyword evidence="1" id="KW-0732">Signal</keyword>
<sequence>MAILVVFFLHLLLLTSAVHYLPGDIAINCGSTGISTAFNGREWIGDIKPKSTPSLLIKGSSTSSSTVHNLVSADPCPLQDSSNISYTILLYISSQPRSETCPSPL</sequence>
<keyword evidence="3" id="KW-1185">Reference proteome</keyword>
<dbReference type="EMBL" id="JBFOLJ010000007">
    <property type="protein sequence ID" value="KAL2523016.1"/>
    <property type="molecule type" value="Genomic_DNA"/>
</dbReference>
<accession>A0ABD1UDA4</accession>
<dbReference type="Proteomes" id="UP001604277">
    <property type="component" value="Unassembled WGS sequence"/>
</dbReference>
<evidence type="ECO:0000256" key="1">
    <source>
        <dbReference type="SAM" id="SignalP"/>
    </source>
</evidence>
<organism evidence="2 3">
    <name type="scientific">Forsythia ovata</name>
    <dbReference type="NCBI Taxonomy" id="205694"/>
    <lineage>
        <taxon>Eukaryota</taxon>
        <taxon>Viridiplantae</taxon>
        <taxon>Streptophyta</taxon>
        <taxon>Embryophyta</taxon>
        <taxon>Tracheophyta</taxon>
        <taxon>Spermatophyta</taxon>
        <taxon>Magnoliopsida</taxon>
        <taxon>eudicotyledons</taxon>
        <taxon>Gunneridae</taxon>
        <taxon>Pentapetalae</taxon>
        <taxon>asterids</taxon>
        <taxon>lamiids</taxon>
        <taxon>Lamiales</taxon>
        <taxon>Oleaceae</taxon>
        <taxon>Forsythieae</taxon>
        <taxon>Forsythia</taxon>
    </lineage>
</organism>
<feature type="signal peptide" evidence="1">
    <location>
        <begin position="1"/>
        <end position="17"/>
    </location>
</feature>
<gene>
    <name evidence="2" type="ORF">Fot_26939</name>
</gene>
<comment type="caution">
    <text evidence="2">The sequence shown here is derived from an EMBL/GenBank/DDBJ whole genome shotgun (WGS) entry which is preliminary data.</text>
</comment>
<name>A0ABD1UDA4_9LAMI</name>
<proteinExistence type="predicted"/>
<dbReference type="AlphaFoldDB" id="A0ABD1UDA4"/>
<reference evidence="3" key="1">
    <citation type="submission" date="2024-07" db="EMBL/GenBank/DDBJ databases">
        <title>Two chromosome-level genome assemblies of Korean endemic species Abeliophyllum distichum and Forsythia ovata (Oleaceae).</title>
        <authorList>
            <person name="Jang H."/>
        </authorList>
    </citation>
    <scope>NUCLEOTIDE SEQUENCE [LARGE SCALE GENOMIC DNA]</scope>
</reference>
<evidence type="ECO:0000313" key="3">
    <source>
        <dbReference type="Proteomes" id="UP001604277"/>
    </source>
</evidence>
<feature type="chain" id="PRO_5044753040" evidence="1">
    <location>
        <begin position="18"/>
        <end position="105"/>
    </location>
</feature>
<evidence type="ECO:0000313" key="2">
    <source>
        <dbReference type="EMBL" id="KAL2523016.1"/>
    </source>
</evidence>